<dbReference type="EMBL" id="SDMP01000009">
    <property type="protein sequence ID" value="RYR39959.1"/>
    <property type="molecule type" value="Genomic_DNA"/>
</dbReference>
<dbReference type="InterPro" id="IPR006045">
    <property type="entry name" value="Cupin_1"/>
</dbReference>
<feature type="binding site" evidence="12">
    <location>
        <position position="107"/>
    </location>
    <ligand>
        <name>Mn(2+)</name>
        <dbReference type="ChEBI" id="CHEBI:29035"/>
    </ligand>
</feature>
<sequence>MKSMTIIHVLFLFSLLSSIPHYSYASVNDFCVADLKGPDSPSGYNCKPVSAVTADDFVYSGLVAGDTNNTFKAALTSAFVTDFPAVNGLGVSAARLDIAKGGSIPMHTHPGATELLIMVEGEITAGFMTPFALYSKTLKPGDVFVFPQGQLHYQVNSGKKKATAFLAFSSANPGAQLLDLLLFGNALSSDIVAQTTFLDIDQVKKLKARFGGKNLSKHMSM</sequence>
<evidence type="ECO:0000256" key="3">
    <source>
        <dbReference type="ARBA" id="ARBA00022523"/>
    </source>
</evidence>
<dbReference type="SMART" id="SM00835">
    <property type="entry name" value="Cupin_1"/>
    <property type="match status" value="1"/>
</dbReference>
<dbReference type="Pfam" id="PF00190">
    <property type="entry name" value="Cupin_1"/>
    <property type="match status" value="1"/>
</dbReference>
<keyword evidence="5 11" id="KW-0479">Metal-binding</keyword>
<dbReference type="STRING" id="3818.A0A445BMQ6"/>
<evidence type="ECO:0000256" key="11">
    <source>
        <dbReference type="PIRSR" id="PIRSR601929-1"/>
    </source>
</evidence>
<accession>A0A445BMQ6</accession>
<evidence type="ECO:0000256" key="8">
    <source>
        <dbReference type="ARBA" id="ARBA00023170"/>
    </source>
</evidence>
<dbReference type="Gramene" id="arahy.Tifrunner.gnm2.ann2.Ah09g102700.1">
    <property type="protein sequence ID" value="arahy.Tifrunner.gnm2.ann2.Ah09g102700.1-CDS-1"/>
    <property type="gene ID" value="arahy.Tifrunner.gnm2.ann2.Ah09g102700"/>
</dbReference>
<dbReference type="Proteomes" id="UP000289738">
    <property type="component" value="Chromosome A09"/>
</dbReference>
<keyword evidence="6 14" id="KW-0732">Signal</keyword>
<protein>
    <recommendedName>
        <fullName evidence="14">Germin-like protein</fullName>
    </recommendedName>
</protein>
<keyword evidence="3 14" id="KW-0052">Apoplast</keyword>
<evidence type="ECO:0000256" key="6">
    <source>
        <dbReference type="ARBA" id="ARBA00022729"/>
    </source>
</evidence>
<evidence type="ECO:0000256" key="7">
    <source>
        <dbReference type="ARBA" id="ARBA00023157"/>
    </source>
</evidence>
<name>A0A445BMQ6_ARAHY</name>
<dbReference type="SUPFAM" id="SSF51182">
    <property type="entry name" value="RmlC-like cupins"/>
    <property type="match status" value="1"/>
</dbReference>
<dbReference type="InterPro" id="IPR011051">
    <property type="entry name" value="RmlC_Cupin_sf"/>
</dbReference>
<evidence type="ECO:0000256" key="2">
    <source>
        <dbReference type="ARBA" id="ARBA00007456"/>
    </source>
</evidence>
<evidence type="ECO:0000259" key="15">
    <source>
        <dbReference type="SMART" id="SM00835"/>
    </source>
</evidence>
<evidence type="ECO:0000256" key="1">
    <source>
        <dbReference type="ARBA" id="ARBA00004271"/>
    </source>
</evidence>
<dbReference type="CDD" id="cd02241">
    <property type="entry name" value="cupin_OxOx"/>
    <property type="match status" value="1"/>
</dbReference>
<keyword evidence="8" id="KW-0675">Receptor</keyword>
<comment type="caution">
    <text evidence="16">The sequence shown here is derived from an EMBL/GenBank/DDBJ whole genome shotgun (WGS) entry which is preliminary data.</text>
</comment>
<dbReference type="OrthoDB" id="1921208at2759"/>
<evidence type="ECO:0000256" key="9">
    <source>
        <dbReference type="ARBA" id="ARBA00023180"/>
    </source>
</evidence>
<reference evidence="16 17" key="1">
    <citation type="submission" date="2019-01" db="EMBL/GenBank/DDBJ databases">
        <title>Sequencing of cultivated peanut Arachis hypogaea provides insights into genome evolution and oil improvement.</title>
        <authorList>
            <person name="Chen X."/>
        </authorList>
    </citation>
    <scope>NUCLEOTIDE SEQUENCE [LARGE SCALE GENOMIC DNA]</scope>
    <source>
        <strain evidence="17">cv. Fuhuasheng</strain>
        <tissue evidence="16">Leaves</tissue>
    </source>
</reference>
<dbReference type="InterPro" id="IPR001929">
    <property type="entry name" value="Germin"/>
</dbReference>
<evidence type="ECO:0000256" key="14">
    <source>
        <dbReference type="RuleBase" id="RU366015"/>
    </source>
</evidence>
<dbReference type="PRINTS" id="PR00325">
    <property type="entry name" value="GERMIN"/>
</dbReference>
<organism evidence="16 17">
    <name type="scientific">Arachis hypogaea</name>
    <name type="common">Peanut</name>
    <dbReference type="NCBI Taxonomy" id="3818"/>
    <lineage>
        <taxon>Eukaryota</taxon>
        <taxon>Viridiplantae</taxon>
        <taxon>Streptophyta</taxon>
        <taxon>Embryophyta</taxon>
        <taxon>Tracheophyta</taxon>
        <taxon>Spermatophyta</taxon>
        <taxon>Magnoliopsida</taxon>
        <taxon>eudicotyledons</taxon>
        <taxon>Gunneridae</taxon>
        <taxon>Pentapetalae</taxon>
        <taxon>rosids</taxon>
        <taxon>fabids</taxon>
        <taxon>Fabales</taxon>
        <taxon>Fabaceae</taxon>
        <taxon>Papilionoideae</taxon>
        <taxon>50 kb inversion clade</taxon>
        <taxon>dalbergioids sensu lato</taxon>
        <taxon>Dalbergieae</taxon>
        <taxon>Pterocarpus clade</taxon>
        <taxon>Arachis</taxon>
    </lineage>
</organism>
<evidence type="ECO:0000256" key="4">
    <source>
        <dbReference type="ARBA" id="ARBA00022525"/>
    </source>
</evidence>
<feature type="binding site" evidence="11">
    <location>
        <position position="114"/>
    </location>
    <ligand>
        <name>oxalate</name>
        <dbReference type="ChEBI" id="CHEBI:30623"/>
    </ligand>
</feature>
<keyword evidence="4 14" id="KW-0964">Secreted</keyword>
<evidence type="ECO:0000256" key="10">
    <source>
        <dbReference type="ARBA" id="ARBA00023211"/>
    </source>
</evidence>
<dbReference type="FunFam" id="2.60.120.10:FF:000047">
    <property type="entry name" value="Auxin-binding protein ABP19a"/>
    <property type="match status" value="1"/>
</dbReference>
<evidence type="ECO:0000256" key="13">
    <source>
        <dbReference type="PIRSR" id="PIRSR601929-3"/>
    </source>
</evidence>
<feature type="domain" description="Cupin type-1" evidence="15">
    <location>
        <begin position="60"/>
        <end position="204"/>
    </location>
</feature>
<feature type="signal peptide" evidence="14">
    <location>
        <begin position="1"/>
        <end position="25"/>
    </location>
</feature>
<dbReference type="InterPro" id="IPR014710">
    <property type="entry name" value="RmlC-like_jellyroll"/>
</dbReference>
<dbReference type="AlphaFoldDB" id="A0A445BMQ6"/>
<evidence type="ECO:0000256" key="12">
    <source>
        <dbReference type="PIRSR" id="PIRSR601929-2"/>
    </source>
</evidence>
<proteinExistence type="inferred from homology"/>
<dbReference type="GO" id="GO:0030145">
    <property type="term" value="F:manganese ion binding"/>
    <property type="evidence" value="ECO:0007669"/>
    <property type="project" value="UniProtKB-UniRule"/>
</dbReference>
<dbReference type="Gene3D" id="2.60.120.10">
    <property type="entry name" value="Jelly Rolls"/>
    <property type="match status" value="1"/>
</dbReference>
<dbReference type="PANTHER" id="PTHR31238">
    <property type="entry name" value="GERMIN-LIKE PROTEIN SUBFAMILY 3 MEMBER 3"/>
    <property type="match status" value="1"/>
</dbReference>
<dbReference type="SMR" id="A0A445BMQ6"/>
<comment type="similarity">
    <text evidence="2 14">Belongs to the germin family.</text>
</comment>
<dbReference type="PROSITE" id="PS00725">
    <property type="entry name" value="GERMIN"/>
    <property type="match status" value="1"/>
</dbReference>
<evidence type="ECO:0000313" key="16">
    <source>
        <dbReference type="EMBL" id="RYR39959.1"/>
    </source>
</evidence>
<feature type="binding site" evidence="12">
    <location>
        <position position="114"/>
    </location>
    <ligand>
        <name>Mn(2+)</name>
        <dbReference type="ChEBI" id="CHEBI:29035"/>
    </ligand>
</feature>
<gene>
    <name evidence="16" type="ORF">Ahy_A09g045604</name>
</gene>
<keyword evidence="17" id="KW-1185">Reference proteome</keyword>
<evidence type="ECO:0000256" key="5">
    <source>
        <dbReference type="ARBA" id="ARBA00022723"/>
    </source>
</evidence>
<evidence type="ECO:0000313" key="17">
    <source>
        <dbReference type="Proteomes" id="UP000289738"/>
    </source>
</evidence>
<feature type="disulfide bond" evidence="13">
    <location>
        <begin position="31"/>
        <end position="46"/>
    </location>
</feature>
<feature type="binding site" evidence="12">
    <location>
        <position position="152"/>
    </location>
    <ligand>
        <name>Mn(2+)</name>
        <dbReference type="ChEBI" id="CHEBI:29035"/>
    </ligand>
</feature>
<dbReference type="GO" id="GO:0048046">
    <property type="term" value="C:apoplast"/>
    <property type="evidence" value="ECO:0007669"/>
    <property type="project" value="UniProtKB-SubCell"/>
</dbReference>
<keyword evidence="7 13" id="KW-1015">Disulfide bond</keyword>
<feature type="binding site" evidence="12">
    <location>
        <position position="109"/>
    </location>
    <ligand>
        <name>Mn(2+)</name>
        <dbReference type="ChEBI" id="CHEBI:29035"/>
    </ligand>
</feature>
<comment type="subcellular location">
    <subcellularLocation>
        <location evidence="1 14">Secreted</location>
        <location evidence="1 14">Extracellular space</location>
        <location evidence="1 14">Apoplast</location>
    </subcellularLocation>
</comment>
<keyword evidence="10 11" id="KW-0464">Manganese</keyword>
<feature type="binding site" evidence="11">
    <location>
        <position position="109"/>
    </location>
    <ligand>
        <name>oxalate</name>
        <dbReference type="ChEBI" id="CHEBI:30623"/>
    </ligand>
</feature>
<feature type="chain" id="PRO_5019613124" description="Germin-like protein" evidence="14">
    <location>
        <begin position="26"/>
        <end position="221"/>
    </location>
</feature>
<dbReference type="InterPro" id="IPR019780">
    <property type="entry name" value="Germin_Mn-BS"/>
</dbReference>
<keyword evidence="9" id="KW-0325">Glycoprotein</keyword>